<reference evidence="3" key="1">
    <citation type="submission" date="2020-11" db="EMBL/GenBank/DDBJ databases">
        <authorList>
            <consortium name="DOE Joint Genome Institute"/>
            <person name="Ahrendt S."/>
            <person name="Riley R."/>
            <person name="Andreopoulos W."/>
            <person name="Labutti K."/>
            <person name="Pangilinan J."/>
            <person name="Ruiz-Duenas F.J."/>
            <person name="Barrasa J.M."/>
            <person name="Sanchez-Garcia M."/>
            <person name="Camarero S."/>
            <person name="Miyauchi S."/>
            <person name="Serrano A."/>
            <person name="Linde D."/>
            <person name="Babiker R."/>
            <person name="Drula E."/>
            <person name="Ayuso-Fernandez I."/>
            <person name="Pacheco R."/>
            <person name="Padilla G."/>
            <person name="Ferreira P."/>
            <person name="Barriuso J."/>
            <person name="Kellner H."/>
            <person name="Castanera R."/>
            <person name="Alfaro M."/>
            <person name="Ramirez L."/>
            <person name="Pisabarro A.G."/>
            <person name="Kuo A."/>
            <person name="Tritt A."/>
            <person name="Lipzen A."/>
            <person name="He G."/>
            <person name="Yan M."/>
            <person name="Ng V."/>
            <person name="Cullen D."/>
            <person name="Martin F."/>
            <person name="Rosso M.-N."/>
            <person name="Henrissat B."/>
            <person name="Hibbett D."/>
            <person name="Martinez A.T."/>
            <person name="Grigoriev I.V."/>
        </authorList>
    </citation>
    <scope>NUCLEOTIDE SEQUENCE</scope>
    <source>
        <strain evidence="3">AH 40177</strain>
    </source>
</reference>
<evidence type="ECO:0000313" key="4">
    <source>
        <dbReference type="Proteomes" id="UP000772434"/>
    </source>
</evidence>
<gene>
    <name evidence="3" type="ORF">BDP27DRAFT_1362491</name>
</gene>
<dbReference type="EMBL" id="JADNRY010000039">
    <property type="protein sequence ID" value="KAF9070616.1"/>
    <property type="molecule type" value="Genomic_DNA"/>
</dbReference>
<dbReference type="AlphaFoldDB" id="A0A9P5PWE1"/>
<proteinExistence type="predicted"/>
<evidence type="ECO:0000256" key="2">
    <source>
        <dbReference type="SAM" id="SignalP"/>
    </source>
</evidence>
<dbReference type="Proteomes" id="UP000772434">
    <property type="component" value="Unassembled WGS sequence"/>
</dbReference>
<keyword evidence="4" id="KW-1185">Reference proteome</keyword>
<keyword evidence="2" id="KW-0732">Signal</keyword>
<name>A0A9P5PWE1_9AGAR</name>
<evidence type="ECO:0000256" key="1">
    <source>
        <dbReference type="SAM" id="MobiDB-lite"/>
    </source>
</evidence>
<protein>
    <submittedName>
        <fullName evidence="3">Uncharacterized protein</fullName>
    </submittedName>
</protein>
<feature type="region of interest" description="Disordered" evidence="1">
    <location>
        <begin position="228"/>
        <end position="247"/>
    </location>
</feature>
<accession>A0A9P5PWE1</accession>
<comment type="caution">
    <text evidence="3">The sequence shown here is derived from an EMBL/GenBank/DDBJ whole genome shotgun (WGS) entry which is preliminary data.</text>
</comment>
<evidence type="ECO:0000313" key="3">
    <source>
        <dbReference type="EMBL" id="KAF9070616.1"/>
    </source>
</evidence>
<sequence length="247" mass="28561">MHCPPLSRPSSPLRLALLSCLVPSHLALARIQKLEKLAHPRKPLLKDEWPKEYRVTILDYTLDMAKLPININLHVTKPDEFPAVHPRVRNWAAKTVSTVLSIAVDKKITYTNPSPKEPQPRKHASTNLLEKMAVFVVEAKYDTAICGGKWPCIGWRRSVSDSKPAFYSMYPINPDVLEPKRLHFDGYKNQEEAQGKQFDIDFWNVFPRREFESKWPVLKEAIDHQHRERMAEVRKKKPRQGEEKVAG</sequence>
<feature type="chain" id="PRO_5040513931" evidence="2">
    <location>
        <begin position="28"/>
        <end position="247"/>
    </location>
</feature>
<feature type="signal peptide" evidence="2">
    <location>
        <begin position="1"/>
        <end position="27"/>
    </location>
</feature>
<organism evidence="3 4">
    <name type="scientific">Rhodocollybia butyracea</name>
    <dbReference type="NCBI Taxonomy" id="206335"/>
    <lineage>
        <taxon>Eukaryota</taxon>
        <taxon>Fungi</taxon>
        <taxon>Dikarya</taxon>
        <taxon>Basidiomycota</taxon>
        <taxon>Agaricomycotina</taxon>
        <taxon>Agaricomycetes</taxon>
        <taxon>Agaricomycetidae</taxon>
        <taxon>Agaricales</taxon>
        <taxon>Marasmiineae</taxon>
        <taxon>Omphalotaceae</taxon>
        <taxon>Rhodocollybia</taxon>
    </lineage>
</organism>